<dbReference type="EMBL" id="AM778954">
    <property type="protein sequence ID" value="CAO90850.1"/>
    <property type="molecule type" value="Genomic_DNA"/>
</dbReference>
<organism evidence="1">
    <name type="scientific">Microcystis aeruginosa (strain PCC 7806)</name>
    <dbReference type="NCBI Taxonomy" id="267872"/>
    <lineage>
        <taxon>Bacteria</taxon>
        <taxon>Bacillati</taxon>
        <taxon>Cyanobacteriota</taxon>
        <taxon>Cyanophyceae</taxon>
        <taxon>Oscillatoriophycideae</taxon>
        <taxon>Chroococcales</taxon>
        <taxon>Microcystaceae</taxon>
        <taxon>Microcystis</taxon>
    </lineage>
</organism>
<gene>
    <name evidence="1" type="ORF">IPF_3830</name>
</gene>
<evidence type="ECO:0000313" key="1">
    <source>
        <dbReference type="EMBL" id="CAO90850.1"/>
    </source>
</evidence>
<proteinExistence type="predicted"/>
<reference evidence="1" key="1">
    <citation type="submission" date="2007-08" db="EMBL/GenBank/DDBJ databases">
        <authorList>
            <person name="Frangeul L."/>
        </authorList>
    </citation>
    <scope>NUCLEOTIDE SEQUENCE</scope>
    <source>
        <strain evidence="1">PCC 7806</strain>
    </source>
</reference>
<name>A8YKH5_MICA7</name>
<protein>
    <submittedName>
        <fullName evidence="1">Similarity</fullName>
    </submittedName>
</protein>
<sequence length="64" mass="7025">MIHSQPPQFLKAIAITVSLPYTVQSSVINLGILLKSPVFRVSNTKLLEMAIAAILKSIVDTRTF</sequence>
<dbReference type="AlphaFoldDB" id="A8YKH5"/>
<accession>A8YKH5</accession>